<dbReference type="OrthoDB" id="718719at2759"/>
<name>A0A811NVM3_9POAL</name>
<dbReference type="AlphaFoldDB" id="A0A811NVM3"/>
<sequence>MVAADGAATRTALKPRGASLGGASSTTAGTARLLPWRHHAWRMRVLDRSVSTHRVFSRSVTAAKAHGGGKRCMYEGGAVCSKSVHGGAHSGGKRCAGGRVRQERARPQGSTEYCKAHGGGKLCNFGDGCEKFARGQSGLCGAHGTLVASQQRGGGGGMIGPGLFHGIVRSASAANMNRDYSSLGVSTVSDCGGWPEVATRRQGSSGGEDEVLESNFGKLLELQYFFFVSQYV</sequence>
<protein>
    <submittedName>
        <fullName evidence="1">Uncharacterized protein</fullName>
    </submittedName>
</protein>
<evidence type="ECO:0000313" key="1">
    <source>
        <dbReference type="EMBL" id="CAD6228970.1"/>
    </source>
</evidence>
<dbReference type="Proteomes" id="UP000604825">
    <property type="component" value="Unassembled WGS sequence"/>
</dbReference>
<proteinExistence type="predicted"/>
<dbReference type="EMBL" id="CAJGYO010000005">
    <property type="protein sequence ID" value="CAD6228970.1"/>
    <property type="molecule type" value="Genomic_DNA"/>
</dbReference>
<accession>A0A811NVM3</accession>
<keyword evidence="2" id="KW-1185">Reference proteome</keyword>
<organism evidence="1 2">
    <name type="scientific">Miscanthus lutarioriparius</name>
    <dbReference type="NCBI Taxonomy" id="422564"/>
    <lineage>
        <taxon>Eukaryota</taxon>
        <taxon>Viridiplantae</taxon>
        <taxon>Streptophyta</taxon>
        <taxon>Embryophyta</taxon>
        <taxon>Tracheophyta</taxon>
        <taxon>Spermatophyta</taxon>
        <taxon>Magnoliopsida</taxon>
        <taxon>Liliopsida</taxon>
        <taxon>Poales</taxon>
        <taxon>Poaceae</taxon>
        <taxon>PACMAD clade</taxon>
        <taxon>Panicoideae</taxon>
        <taxon>Andropogonodae</taxon>
        <taxon>Andropogoneae</taxon>
        <taxon>Saccharinae</taxon>
        <taxon>Miscanthus</taxon>
    </lineage>
</organism>
<reference evidence="1" key="1">
    <citation type="submission" date="2020-10" db="EMBL/GenBank/DDBJ databases">
        <authorList>
            <person name="Han B."/>
            <person name="Lu T."/>
            <person name="Zhao Q."/>
            <person name="Huang X."/>
            <person name="Zhao Y."/>
        </authorList>
    </citation>
    <scope>NUCLEOTIDE SEQUENCE</scope>
</reference>
<comment type="caution">
    <text evidence="1">The sequence shown here is derived from an EMBL/GenBank/DDBJ whole genome shotgun (WGS) entry which is preliminary data.</text>
</comment>
<gene>
    <name evidence="1" type="ORF">NCGR_LOCUS19615</name>
</gene>
<evidence type="ECO:0000313" key="2">
    <source>
        <dbReference type="Proteomes" id="UP000604825"/>
    </source>
</evidence>